<dbReference type="SUPFAM" id="SSF52283">
    <property type="entry name" value="Formate/glycerate dehydrogenase catalytic domain-like"/>
    <property type="match status" value="1"/>
</dbReference>
<sequence length="321" mass="36034">MKALLPKEFADRLEPHLTGNRYPDLEKAWVDSTGNIEGDPTDAEVYFNWFYLKPPILHQVLDVAPKIRWHQTPSAGVNHILTPKYLERDIILTNGAGNSAIPISEFVLTYILYHAKKIDTLIELREQRGWKRGFELQLGEIYGKTILIIGAGNIGQAIAQRAKAFGLKVIGSRSNPQPLENFDLIVGKDEWRSLLPEVDYVVIATPLTPETTKLFDETAINALRPEAFVINIARGAIVDEDALIKALKEERIAGAALDTFTVEPLPQESPLWTLPNVFITPHTSASSPRSIDRIVNLFLDNFQRYRTGQPLRNVVDKSTGY</sequence>
<comment type="similarity">
    <text evidence="1 4">Belongs to the D-isomer specific 2-hydroxyacid dehydrogenase family.</text>
</comment>
<evidence type="ECO:0000313" key="8">
    <source>
        <dbReference type="Proteomes" id="UP000249467"/>
    </source>
</evidence>
<reference evidence="7 8" key="2">
    <citation type="submission" date="2018-06" db="EMBL/GenBank/DDBJ databases">
        <title>Metagenomic assembly of (sub)arctic Cyanobacteria and their associated microbiome from non-axenic cultures.</title>
        <authorList>
            <person name="Baurain D."/>
        </authorList>
    </citation>
    <scope>NUCLEOTIDE SEQUENCE [LARGE SCALE GENOMIC DNA]</scope>
    <source>
        <strain evidence="7">ULC066bin1</strain>
    </source>
</reference>
<name>A0A2W4XPW7_9CYAN</name>
<proteinExistence type="inferred from homology"/>
<feature type="domain" description="D-isomer specific 2-hydroxyacid dehydrogenase catalytic" evidence="5">
    <location>
        <begin position="55"/>
        <end position="315"/>
    </location>
</feature>
<evidence type="ECO:0000259" key="5">
    <source>
        <dbReference type="Pfam" id="PF00389"/>
    </source>
</evidence>
<dbReference type="GO" id="GO:0051287">
    <property type="term" value="F:NAD binding"/>
    <property type="evidence" value="ECO:0007669"/>
    <property type="project" value="InterPro"/>
</dbReference>
<reference evidence="7 8" key="1">
    <citation type="submission" date="2018-04" db="EMBL/GenBank/DDBJ databases">
        <authorList>
            <person name="Go L.Y."/>
            <person name="Mitchell J.A."/>
        </authorList>
    </citation>
    <scope>NUCLEOTIDE SEQUENCE [LARGE SCALE GENOMIC DNA]</scope>
    <source>
        <strain evidence="7">ULC066bin1</strain>
    </source>
</reference>
<organism evidence="7 8">
    <name type="scientific">Pseudanabaena frigida</name>
    <dbReference type="NCBI Taxonomy" id="945775"/>
    <lineage>
        <taxon>Bacteria</taxon>
        <taxon>Bacillati</taxon>
        <taxon>Cyanobacteriota</taxon>
        <taxon>Cyanophyceae</taxon>
        <taxon>Pseudanabaenales</taxon>
        <taxon>Pseudanabaenaceae</taxon>
        <taxon>Pseudanabaena</taxon>
    </lineage>
</organism>
<dbReference type="Gene3D" id="3.40.50.720">
    <property type="entry name" value="NAD(P)-binding Rossmann-like Domain"/>
    <property type="match status" value="2"/>
</dbReference>
<gene>
    <name evidence="7" type="ORF">DCF19_20705</name>
</gene>
<feature type="domain" description="D-isomer specific 2-hydroxyacid dehydrogenase NAD-binding" evidence="6">
    <location>
        <begin position="109"/>
        <end position="284"/>
    </location>
</feature>
<dbReference type="Pfam" id="PF00389">
    <property type="entry name" value="2-Hacid_dh"/>
    <property type="match status" value="1"/>
</dbReference>
<dbReference type="SUPFAM" id="SSF51735">
    <property type="entry name" value="NAD(P)-binding Rossmann-fold domains"/>
    <property type="match status" value="1"/>
</dbReference>
<evidence type="ECO:0000256" key="1">
    <source>
        <dbReference type="ARBA" id="ARBA00005854"/>
    </source>
</evidence>
<dbReference type="EMBL" id="QBML01000038">
    <property type="protein sequence ID" value="PZO36635.1"/>
    <property type="molecule type" value="Genomic_DNA"/>
</dbReference>
<evidence type="ECO:0000313" key="7">
    <source>
        <dbReference type="EMBL" id="PZO36635.1"/>
    </source>
</evidence>
<dbReference type="InterPro" id="IPR006140">
    <property type="entry name" value="D-isomer_DH_NAD-bd"/>
</dbReference>
<dbReference type="GO" id="GO:0016616">
    <property type="term" value="F:oxidoreductase activity, acting on the CH-OH group of donors, NAD or NADP as acceptor"/>
    <property type="evidence" value="ECO:0007669"/>
    <property type="project" value="InterPro"/>
</dbReference>
<dbReference type="AlphaFoldDB" id="A0A2W4XPW7"/>
<dbReference type="Pfam" id="PF02826">
    <property type="entry name" value="2-Hacid_dh_C"/>
    <property type="match status" value="1"/>
</dbReference>
<evidence type="ECO:0000256" key="3">
    <source>
        <dbReference type="ARBA" id="ARBA00023027"/>
    </source>
</evidence>
<evidence type="ECO:0000256" key="2">
    <source>
        <dbReference type="ARBA" id="ARBA00023002"/>
    </source>
</evidence>
<dbReference type="InterPro" id="IPR006139">
    <property type="entry name" value="D-isomer_2_OHA_DH_cat_dom"/>
</dbReference>
<dbReference type="PANTHER" id="PTHR43333">
    <property type="entry name" value="2-HACID_DH_C DOMAIN-CONTAINING PROTEIN"/>
    <property type="match status" value="1"/>
</dbReference>
<evidence type="ECO:0000259" key="6">
    <source>
        <dbReference type="Pfam" id="PF02826"/>
    </source>
</evidence>
<accession>A0A2W4XPW7</accession>
<protein>
    <submittedName>
        <fullName evidence="7">D-2-hydroxyacid dehydrogenase</fullName>
    </submittedName>
</protein>
<keyword evidence="2 4" id="KW-0560">Oxidoreductase</keyword>
<comment type="caution">
    <text evidence="7">The sequence shown here is derived from an EMBL/GenBank/DDBJ whole genome shotgun (WGS) entry which is preliminary data.</text>
</comment>
<dbReference type="PANTHER" id="PTHR43333:SF1">
    <property type="entry name" value="D-ISOMER SPECIFIC 2-HYDROXYACID DEHYDROGENASE NAD-BINDING DOMAIN-CONTAINING PROTEIN"/>
    <property type="match status" value="1"/>
</dbReference>
<keyword evidence="3" id="KW-0520">NAD</keyword>
<dbReference type="CDD" id="cd05300">
    <property type="entry name" value="2-Hacid_dh_1"/>
    <property type="match status" value="1"/>
</dbReference>
<dbReference type="InterPro" id="IPR036291">
    <property type="entry name" value="NAD(P)-bd_dom_sf"/>
</dbReference>
<dbReference type="Proteomes" id="UP000249467">
    <property type="component" value="Unassembled WGS sequence"/>
</dbReference>
<evidence type="ECO:0000256" key="4">
    <source>
        <dbReference type="RuleBase" id="RU003719"/>
    </source>
</evidence>